<evidence type="ECO:0000259" key="9">
    <source>
        <dbReference type="PROSITE" id="PS51747"/>
    </source>
</evidence>
<comment type="subunit">
    <text evidence="2 8">Homodimer.</text>
</comment>
<evidence type="ECO:0000256" key="8">
    <source>
        <dbReference type="HAMAP-Rule" id="MF_00972"/>
    </source>
</evidence>
<evidence type="ECO:0000256" key="6">
    <source>
        <dbReference type="ARBA" id="ARBA00022833"/>
    </source>
</evidence>
<dbReference type="CDD" id="cd01285">
    <property type="entry name" value="nucleoside_deaminase"/>
    <property type="match status" value="1"/>
</dbReference>
<dbReference type="SUPFAM" id="SSF53927">
    <property type="entry name" value="Cytidine deaminase-like"/>
    <property type="match status" value="1"/>
</dbReference>
<evidence type="ECO:0000256" key="3">
    <source>
        <dbReference type="ARBA" id="ARBA00022694"/>
    </source>
</evidence>
<keyword evidence="6 8" id="KW-0862">Zinc</keyword>
<dbReference type="Pfam" id="PF00383">
    <property type="entry name" value="dCMP_cyt_deam_1"/>
    <property type="match status" value="1"/>
</dbReference>
<dbReference type="PANTHER" id="PTHR11079:SF202">
    <property type="entry name" value="TRNA-SPECIFIC ADENOSINE DEAMINASE"/>
    <property type="match status" value="1"/>
</dbReference>
<dbReference type="GO" id="GO:0052717">
    <property type="term" value="F:tRNA-specific adenosine-34 deaminase activity"/>
    <property type="evidence" value="ECO:0007669"/>
    <property type="project" value="UniProtKB-UniRule"/>
</dbReference>
<dbReference type="PROSITE" id="PS51747">
    <property type="entry name" value="CYT_DCMP_DEAMINASES_2"/>
    <property type="match status" value="1"/>
</dbReference>
<evidence type="ECO:0000256" key="5">
    <source>
        <dbReference type="ARBA" id="ARBA00022801"/>
    </source>
</evidence>
<comment type="cofactor">
    <cofactor evidence="8">
        <name>Zn(2+)</name>
        <dbReference type="ChEBI" id="CHEBI:29105"/>
    </cofactor>
    <text evidence="8">Binds 1 zinc ion per subunit.</text>
</comment>
<keyword evidence="11" id="KW-1185">Reference proteome</keyword>
<dbReference type="NCBIfam" id="NF008113">
    <property type="entry name" value="PRK10860.1"/>
    <property type="match status" value="1"/>
</dbReference>
<feature type="active site" description="Proton donor" evidence="8">
    <location>
        <position position="71"/>
    </location>
</feature>
<sequence>MTRTDLLPDAPPTDTGDADDRFWMRRALALADEAEAAGEVPVGAVLVQGRCEVAAACNQPIGSHDPTAHAEVVALREAGRVLQAYRLPGTTLYVTLEPCPMCIGAIIHARVARVVFGASDPKTGACGSVFALDRAPEHNHRVEVHGGVLAEEASDRLRQFFRARRRARR</sequence>
<dbReference type="EC" id="3.5.4.33" evidence="8"/>
<proteinExistence type="inferred from homology"/>
<dbReference type="EMBL" id="RCDA01000002">
    <property type="protein sequence ID" value="RLK48777.1"/>
    <property type="molecule type" value="Genomic_DNA"/>
</dbReference>
<protein>
    <recommendedName>
        <fullName evidence="8">tRNA-specific adenosine deaminase</fullName>
        <ecNumber evidence="8">3.5.4.33</ecNumber>
    </recommendedName>
</protein>
<comment type="similarity">
    <text evidence="1">Belongs to the cytidine and deoxycytidylate deaminase family. ADAT2 subfamily.</text>
</comment>
<name>A0A498C105_9GAMM</name>
<feature type="binding site" evidence="8">
    <location>
        <position position="102"/>
    </location>
    <ligand>
        <name>Zn(2+)</name>
        <dbReference type="ChEBI" id="CHEBI:29105"/>
        <note>catalytic</note>
    </ligand>
</feature>
<comment type="caution">
    <text evidence="10">The sequence shown here is derived from an EMBL/GenBank/DDBJ whole genome shotgun (WGS) entry which is preliminary data.</text>
</comment>
<dbReference type="InterPro" id="IPR002125">
    <property type="entry name" value="CMP_dCMP_dom"/>
</dbReference>
<feature type="domain" description="CMP/dCMP-type deaminase" evidence="9">
    <location>
        <begin position="18"/>
        <end position="143"/>
    </location>
</feature>
<comment type="function">
    <text evidence="8">Catalyzes the deamination of adenosine to inosine at the wobble position 34 of tRNA(Arg2).</text>
</comment>
<comment type="catalytic activity">
    <reaction evidence="7 8">
        <text>adenosine(34) in tRNA + H2O + H(+) = inosine(34) in tRNA + NH4(+)</text>
        <dbReference type="Rhea" id="RHEA:43168"/>
        <dbReference type="Rhea" id="RHEA-COMP:10373"/>
        <dbReference type="Rhea" id="RHEA-COMP:10374"/>
        <dbReference type="ChEBI" id="CHEBI:15377"/>
        <dbReference type="ChEBI" id="CHEBI:15378"/>
        <dbReference type="ChEBI" id="CHEBI:28938"/>
        <dbReference type="ChEBI" id="CHEBI:74411"/>
        <dbReference type="ChEBI" id="CHEBI:82852"/>
        <dbReference type="EC" id="3.5.4.33"/>
    </reaction>
</comment>
<dbReference type="FunFam" id="3.40.140.10:FF:000005">
    <property type="entry name" value="tRNA-specific adenosine deaminase"/>
    <property type="match status" value="1"/>
</dbReference>
<dbReference type="InterPro" id="IPR028883">
    <property type="entry name" value="tRNA_aden_deaminase"/>
</dbReference>
<evidence type="ECO:0000256" key="2">
    <source>
        <dbReference type="ARBA" id="ARBA00011738"/>
    </source>
</evidence>
<feature type="binding site" evidence="8">
    <location>
        <position position="69"/>
    </location>
    <ligand>
        <name>Zn(2+)</name>
        <dbReference type="ChEBI" id="CHEBI:29105"/>
        <note>catalytic</note>
    </ligand>
</feature>
<dbReference type="PROSITE" id="PS00903">
    <property type="entry name" value="CYT_DCMP_DEAMINASES_1"/>
    <property type="match status" value="1"/>
</dbReference>
<gene>
    <name evidence="8" type="primary">tadA</name>
    <name evidence="10" type="ORF">DFR31_1888</name>
</gene>
<evidence type="ECO:0000256" key="7">
    <source>
        <dbReference type="ARBA" id="ARBA00048045"/>
    </source>
</evidence>
<evidence type="ECO:0000256" key="4">
    <source>
        <dbReference type="ARBA" id="ARBA00022723"/>
    </source>
</evidence>
<evidence type="ECO:0000256" key="1">
    <source>
        <dbReference type="ARBA" id="ARBA00010669"/>
    </source>
</evidence>
<organism evidence="10 11">
    <name type="scientific">Alkalispirillum mobile</name>
    <dbReference type="NCBI Taxonomy" id="85925"/>
    <lineage>
        <taxon>Bacteria</taxon>
        <taxon>Pseudomonadati</taxon>
        <taxon>Pseudomonadota</taxon>
        <taxon>Gammaproteobacteria</taxon>
        <taxon>Chromatiales</taxon>
        <taxon>Ectothiorhodospiraceae</taxon>
        <taxon>Alkalispirillum</taxon>
    </lineage>
</organism>
<dbReference type="RefSeq" id="WP_281273359.1">
    <property type="nucleotide sequence ID" value="NZ_RCDA01000002.1"/>
</dbReference>
<reference evidence="10 11" key="1">
    <citation type="submission" date="2018-10" db="EMBL/GenBank/DDBJ databases">
        <title>Genomic Encyclopedia of Type Strains, Phase IV (KMG-IV): sequencing the most valuable type-strain genomes for metagenomic binning, comparative biology and taxonomic classification.</title>
        <authorList>
            <person name="Goeker M."/>
        </authorList>
    </citation>
    <scope>NUCLEOTIDE SEQUENCE [LARGE SCALE GENOMIC DNA]</scope>
    <source>
        <strain evidence="10 11">DSM 12769</strain>
    </source>
</reference>
<evidence type="ECO:0000313" key="10">
    <source>
        <dbReference type="EMBL" id="RLK48777.1"/>
    </source>
</evidence>
<dbReference type="InterPro" id="IPR016193">
    <property type="entry name" value="Cytidine_deaminase-like"/>
</dbReference>
<evidence type="ECO:0000313" key="11">
    <source>
        <dbReference type="Proteomes" id="UP000275461"/>
    </source>
</evidence>
<dbReference type="Proteomes" id="UP000275461">
    <property type="component" value="Unassembled WGS sequence"/>
</dbReference>
<dbReference type="GO" id="GO:0008270">
    <property type="term" value="F:zinc ion binding"/>
    <property type="evidence" value="ECO:0007669"/>
    <property type="project" value="UniProtKB-UniRule"/>
</dbReference>
<accession>A0A498C105</accession>
<feature type="binding site" evidence="8">
    <location>
        <position position="99"/>
    </location>
    <ligand>
        <name>Zn(2+)</name>
        <dbReference type="ChEBI" id="CHEBI:29105"/>
        <note>catalytic</note>
    </ligand>
</feature>
<keyword evidence="4 8" id="KW-0479">Metal-binding</keyword>
<dbReference type="PANTHER" id="PTHR11079">
    <property type="entry name" value="CYTOSINE DEAMINASE FAMILY MEMBER"/>
    <property type="match status" value="1"/>
</dbReference>
<keyword evidence="5 8" id="KW-0378">Hydrolase</keyword>
<dbReference type="InterPro" id="IPR016192">
    <property type="entry name" value="APOBEC/CMP_deaminase_Zn-bd"/>
</dbReference>
<dbReference type="Gene3D" id="3.40.140.10">
    <property type="entry name" value="Cytidine Deaminase, domain 2"/>
    <property type="match status" value="1"/>
</dbReference>
<dbReference type="HAMAP" id="MF_00972">
    <property type="entry name" value="tRNA_aden_deaminase"/>
    <property type="match status" value="1"/>
</dbReference>
<dbReference type="GO" id="GO:0002100">
    <property type="term" value="P:tRNA wobble adenosine to inosine editing"/>
    <property type="evidence" value="ECO:0007669"/>
    <property type="project" value="UniProtKB-UniRule"/>
</dbReference>
<keyword evidence="3 8" id="KW-0819">tRNA processing</keyword>
<dbReference type="AlphaFoldDB" id="A0A498C105"/>